<name>A0A1D7VKU0_9ACTN</name>
<dbReference type="OrthoDB" id="4315724at2"/>
<evidence type="ECO:0000256" key="1">
    <source>
        <dbReference type="SAM" id="MobiDB-lite"/>
    </source>
</evidence>
<dbReference type="KEGG" id="slc:SL103_14940"/>
<keyword evidence="3" id="KW-1185">Reference proteome</keyword>
<evidence type="ECO:0000313" key="2">
    <source>
        <dbReference type="EMBL" id="AOP47385.1"/>
    </source>
</evidence>
<organism evidence="2 3">
    <name type="scientific">Streptomyces lydicus</name>
    <dbReference type="NCBI Taxonomy" id="47763"/>
    <lineage>
        <taxon>Bacteria</taxon>
        <taxon>Bacillati</taxon>
        <taxon>Actinomycetota</taxon>
        <taxon>Actinomycetes</taxon>
        <taxon>Kitasatosporales</taxon>
        <taxon>Streptomycetaceae</taxon>
        <taxon>Streptomyces</taxon>
    </lineage>
</organism>
<gene>
    <name evidence="2" type="ORF">SL103_14940</name>
</gene>
<proteinExistence type="predicted"/>
<accession>A0A1D7VKU0</accession>
<dbReference type="Proteomes" id="UP000094094">
    <property type="component" value="Chromosome"/>
</dbReference>
<dbReference type="Pfam" id="PF19908">
    <property type="entry name" value="DUF6381"/>
    <property type="match status" value="1"/>
</dbReference>
<sequence length="63" mass="7291">MNAQGEARARIQQMRDKAQELKSTAEHTADPDERKRLEEKARRLQSQSEQESMMRGGDIYPSD</sequence>
<dbReference type="InterPro" id="IPR045961">
    <property type="entry name" value="DUF6381"/>
</dbReference>
<evidence type="ECO:0000313" key="3">
    <source>
        <dbReference type="Proteomes" id="UP000094094"/>
    </source>
</evidence>
<feature type="region of interest" description="Disordered" evidence="1">
    <location>
        <begin position="1"/>
        <end position="63"/>
    </location>
</feature>
<dbReference type="RefSeq" id="WP_069569401.1">
    <property type="nucleotide sequence ID" value="NZ_CP017157.1"/>
</dbReference>
<protein>
    <submittedName>
        <fullName evidence="2">Small hydrophilic protein</fullName>
    </submittedName>
</protein>
<dbReference type="EMBL" id="CP017157">
    <property type="protein sequence ID" value="AOP47385.1"/>
    <property type="molecule type" value="Genomic_DNA"/>
</dbReference>
<reference evidence="2 3" key="1">
    <citation type="submission" date="2016-09" db="EMBL/GenBank/DDBJ databases">
        <title>Complete genome sequencing of Streptomyces lydicus 103 and metabolic pathways analysis of antibiotic biosynthesis.</title>
        <authorList>
            <person name="Jia N."/>
            <person name="Ding M.-Z."/>
            <person name="Gao F."/>
            <person name="Yuan Y.-J."/>
        </authorList>
    </citation>
    <scope>NUCLEOTIDE SEQUENCE [LARGE SCALE GENOMIC DNA]</scope>
    <source>
        <strain evidence="2 3">103</strain>
    </source>
</reference>
<dbReference type="AlphaFoldDB" id="A0A1D7VKU0"/>
<feature type="compositionally biased region" description="Basic and acidic residues" evidence="1">
    <location>
        <begin position="7"/>
        <end position="42"/>
    </location>
</feature>